<sequence>MHTWAKRGLQTALVTGGLLMLGTGIASAEENVDPDRPASPIDASVSVPMHIANNVVGTPMGPKTLPAINREATLSTDDVTNALPTQAKSAAAPVTKDVTAKAAPIMNKAGNNVLGHDVFRGNRVNADLVVPVDVSGNAIALGGKAQTTNDSSQAADTDRPVTTQGRHTLLGGNVVDADWAAPVQVTGNAVSALGVANTHNYSSQEASSTGDIQTDGTKGVLSGNLVAPQFATPVQVTGNAVTGAGKASAVNESDSSATSGGTLAANGNHALLSGNAAGGPLATPVEVNGNPVAGLGHASTLSNTSANATSGDTQTGPHKEMAYILTNGDPAVGSGNAAQPGHAGPVALNCNAAAGVGVADCTGQTTTDSTAGGATETTGHSSVASGAIASAPSAAPVEVFGNTAGAGGTAATATDNATSTQAGGSTYTNGGSSLASGTLATAPVCAPVDAFGNVASGAGGSHSTTTNALDCAAGGAHDGSTGDDSAGGGNTATVPVSVPTEVFGNGAAGVGTADTLTTENKTSTAGGESNTNDDAGTLAANLVTAPVAGAGQAYGNGAGVLGYTNAHSDTTTESTAGNGRTRAKGTGGKLAGNLAQVPVTLPAQLVGNGATAGGRGHTGGTNDASFTAGGPAETTGDHGFGAGNIVATPAGTVTQVEGAAAGALGKHNSAVDNATDSTAGGDLLTTGEHGFAAGNVVSPQALPISGVFGDSAAGAGHATSLTDSTIDAASGGDIATNGDHGFLSGNLAHVPAAAVPQVFGDAAGAVGGVAGSASDSQTNGAVGGTTTTSGRPGSLSGLNAKLPVGAVAPVYDVPVEVLGKAFTQATNGGAIVVGDRDPQLFVPVDGGLGANQLPRIPHFPFTPMRSSLPAPSVVPGLNAPEGLPFAGDLAGDMVQLPSVPSVGSLPTAGLPGIGAGQLPTADVPAVSSIAPGEPTGGLPAFGGLFGALPGVGQAVPALPGAERADMPTAQLPVIGDAVPAVPGLPAVPAVPSLPAVGDGVPSLPAVGGGVPALPGVGDAVPAVPALPAVGDGVPALPAVPGLAQADLPTAQLPVIGQGVPALPGADLPTAQLPVVGKPAMPLPTPVATPALPVNAVPAMAILPMAAVPALPAATPALPAMDAAPALPADTASLADTAAKLQALFGQLPSVTSLPMA</sequence>
<feature type="region of interest" description="Disordered" evidence="4">
    <location>
        <begin position="509"/>
        <end position="533"/>
    </location>
</feature>
<feature type="compositionally biased region" description="Low complexity" evidence="4">
    <location>
        <begin position="784"/>
        <end position="795"/>
    </location>
</feature>
<feature type="region of interest" description="Disordered" evidence="4">
    <location>
        <begin position="770"/>
        <end position="795"/>
    </location>
</feature>
<evidence type="ECO:0000256" key="5">
    <source>
        <dbReference type="SAM" id="SignalP"/>
    </source>
</evidence>
<feature type="domain" description="Chaplin" evidence="6">
    <location>
        <begin position="580"/>
        <end position="619"/>
    </location>
</feature>
<keyword evidence="3" id="KW-0034">Amyloid</keyword>
<accession>A0A4R6SM57</accession>
<feature type="compositionally biased region" description="Polar residues" evidence="4">
    <location>
        <begin position="145"/>
        <end position="163"/>
    </location>
</feature>
<reference evidence="7 8" key="1">
    <citation type="submission" date="2019-03" db="EMBL/GenBank/DDBJ databases">
        <title>Genomic Encyclopedia of Type Strains, Phase IV (KMG-IV): sequencing the most valuable type-strain genomes for metagenomic binning, comparative biology and taxonomic classification.</title>
        <authorList>
            <person name="Goeker M."/>
        </authorList>
    </citation>
    <scope>NUCLEOTIDE SEQUENCE [LARGE SCALE GENOMIC DNA]</scope>
    <source>
        <strain evidence="7 8">DSM 45361</strain>
    </source>
</reference>
<feature type="region of interest" description="Disordered" evidence="4">
    <location>
        <begin position="143"/>
        <end position="163"/>
    </location>
</feature>
<evidence type="ECO:0000256" key="1">
    <source>
        <dbReference type="ARBA" id="ARBA00022512"/>
    </source>
</evidence>
<keyword evidence="2" id="KW-0130">Cell adhesion</keyword>
<dbReference type="GO" id="GO:0007155">
    <property type="term" value="P:cell adhesion"/>
    <property type="evidence" value="ECO:0007669"/>
    <property type="project" value="UniProtKB-KW"/>
</dbReference>
<dbReference type="AlphaFoldDB" id="A0A4R6SM57"/>
<evidence type="ECO:0000256" key="4">
    <source>
        <dbReference type="SAM" id="MobiDB-lite"/>
    </source>
</evidence>
<proteinExistence type="predicted"/>
<keyword evidence="1" id="KW-0964">Secreted</keyword>
<feature type="signal peptide" evidence="5">
    <location>
        <begin position="1"/>
        <end position="28"/>
    </location>
</feature>
<evidence type="ECO:0000259" key="6">
    <source>
        <dbReference type="Pfam" id="PF03777"/>
    </source>
</evidence>
<feature type="compositionally biased region" description="Polar residues" evidence="4">
    <location>
        <begin position="514"/>
        <end position="533"/>
    </location>
</feature>
<feature type="region of interest" description="Disordered" evidence="4">
    <location>
        <begin position="288"/>
        <end position="315"/>
    </location>
</feature>
<evidence type="ECO:0000313" key="7">
    <source>
        <dbReference type="EMBL" id="TDQ05209.1"/>
    </source>
</evidence>
<dbReference type="Pfam" id="PF03777">
    <property type="entry name" value="ChpA-C"/>
    <property type="match status" value="1"/>
</dbReference>
<name>A0A4R6SM57_LABRH</name>
<evidence type="ECO:0000313" key="8">
    <source>
        <dbReference type="Proteomes" id="UP000295444"/>
    </source>
</evidence>
<organism evidence="7 8">
    <name type="scientific">Labedaea rhizosphaerae</name>
    <dbReference type="NCBI Taxonomy" id="598644"/>
    <lineage>
        <taxon>Bacteria</taxon>
        <taxon>Bacillati</taxon>
        <taxon>Actinomycetota</taxon>
        <taxon>Actinomycetes</taxon>
        <taxon>Pseudonocardiales</taxon>
        <taxon>Pseudonocardiaceae</taxon>
        <taxon>Labedaea</taxon>
    </lineage>
</organism>
<gene>
    <name evidence="7" type="ORF">EV186_1011177</name>
</gene>
<keyword evidence="1" id="KW-0134">Cell wall</keyword>
<feature type="compositionally biased region" description="Low complexity" evidence="4">
    <location>
        <begin position="298"/>
        <end position="310"/>
    </location>
</feature>
<evidence type="ECO:0000256" key="3">
    <source>
        <dbReference type="ARBA" id="ARBA00023087"/>
    </source>
</evidence>
<dbReference type="EMBL" id="SNXZ01000001">
    <property type="protein sequence ID" value="TDQ05209.1"/>
    <property type="molecule type" value="Genomic_DNA"/>
</dbReference>
<dbReference type="RefSeq" id="WP_133848000.1">
    <property type="nucleotide sequence ID" value="NZ_SNXZ01000001.1"/>
</dbReference>
<dbReference type="Proteomes" id="UP000295444">
    <property type="component" value="Unassembled WGS sequence"/>
</dbReference>
<keyword evidence="5" id="KW-0732">Signal</keyword>
<dbReference type="OrthoDB" id="3661198at2"/>
<comment type="caution">
    <text evidence="7">The sequence shown here is derived from an EMBL/GenBank/DDBJ whole genome shotgun (WGS) entry which is preliminary data.</text>
</comment>
<protein>
    <recommendedName>
        <fullName evidence="6">Chaplin domain-containing protein</fullName>
    </recommendedName>
</protein>
<evidence type="ECO:0000256" key="2">
    <source>
        <dbReference type="ARBA" id="ARBA00022889"/>
    </source>
</evidence>
<feature type="chain" id="PRO_5020817293" description="Chaplin domain-containing protein" evidence="5">
    <location>
        <begin position="29"/>
        <end position="1156"/>
    </location>
</feature>
<keyword evidence="8" id="KW-1185">Reference proteome</keyword>
<dbReference type="InterPro" id="IPR005528">
    <property type="entry name" value="ChpA-H"/>
</dbReference>